<gene>
    <name evidence="1" type="ORF">EDC34_11317</name>
</gene>
<keyword evidence="2" id="KW-1185">Reference proteome</keyword>
<dbReference type="EMBL" id="SMAP01000013">
    <property type="protein sequence ID" value="TCT20058.1"/>
    <property type="molecule type" value="Genomic_DNA"/>
</dbReference>
<organism evidence="1 2">
    <name type="scientific">Thermomonas haemolytica</name>
    <dbReference type="NCBI Taxonomy" id="141949"/>
    <lineage>
        <taxon>Bacteria</taxon>
        <taxon>Pseudomonadati</taxon>
        <taxon>Pseudomonadota</taxon>
        <taxon>Gammaproteobacteria</taxon>
        <taxon>Lysobacterales</taxon>
        <taxon>Lysobacteraceae</taxon>
        <taxon>Thermomonas</taxon>
    </lineage>
</organism>
<evidence type="ECO:0000313" key="2">
    <source>
        <dbReference type="Proteomes" id="UP000295414"/>
    </source>
</evidence>
<proteinExistence type="predicted"/>
<dbReference type="Proteomes" id="UP000295414">
    <property type="component" value="Unassembled WGS sequence"/>
</dbReference>
<comment type="caution">
    <text evidence="1">The sequence shown here is derived from an EMBL/GenBank/DDBJ whole genome shotgun (WGS) entry which is preliminary data.</text>
</comment>
<accession>A0A4R3MUB1</accession>
<sequence length="197" mass="21620">MNMPSHSPAPAAAARRNRNALLVILGLSFGTLLVAGALRFSGWQPQALKNKGELLQPYGDLRDHDLALVDGGRYRWKDSPRTWRIVAIPEGCDGARRAACVQLLESLDKVWRLMGREADRVHVLWGGALPMPTTGMREVHPIQMDARLRTALVSGTAVAPGDPVWLVDPNGFVVLRYPSGFDPGDLRSDLARLLKVN</sequence>
<evidence type="ECO:0000313" key="1">
    <source>
        <dbReference type="EMBL" id="TCT20058.1"/>
    </source>
</evidence>
<dbReference type="AlphaFoldDB" id="A0A4R3MUB1"/>
<protein>
    <recommendedName>
        <fullName evidence="3">Cytochrome oxidase Cu insertion factor (SCO1/SenC/PrrC family)</fullName>
    </recommendedName>
</protein>
<reference evidence="1 2" key="1">
    <citation type="submission" date="2019-03" db="EMBL/GenBank/DDBJ databases">
        <title>Genomic Encyclopedia of Type Strains, Phase IV (KMG-IV): sequencing the most valuable type-strain genomes for metagenomic binning, comparative biology and taxonomic classification.</title>
        <authorList>
            <person name="Goeker M."/>
        </authorList>
    </citation>
    <scope>NUCLEOTIDE SEQUENCE [LARGE SCALE GENOMIC DNA]</scope>
    <source>
        <strain evidence="1 2">DSM 13605</strain>
    </source>
</reference>
<name>A0A4R3MUB1_9GAMM</name>
<evidence type="ECO:0008006" key="3">
    <source>
        <dbReference type="Google" id="ProtNLM"/>
    </source>
</evidence>